<dbReference type="Pfam" id="PF02875">
    <property type="entry name" value="Mur_ligase_C"/>
    <property type="match status" value="1"/>
</dbReference>
<evidence type="ECO:0000256" key="8">
    <source>
        <dbReference type="ARBA" id="ARBA00023306"/>
    </source>
</evidence>
<dbReference type="EC" id="6.3.2.10" evidence="10 11"/>
<evidence type="ECO:0000256" key="5">
    <source>
        <dbReference type="ARBA" id="ARBA00022840"/>
    </source>
</evidence>
<evidence type="ECO:0000313" key="17">
    <source>
        <dbReference type="Proteomes" id="UP000288943"/>
    </source>
</evidence>
<dbReference type="Gene3D" id="3.40.1190.10">
    <property type="entry name" value="Mur-like, catalytic domain"/>
    <property type="match status" value="1"/>
</dbReference>
<dbReference type="EMBL" id="JAMDMJ010000025">
    <property type="protein sequence ID" value="MCY9597973.1"/>
    <property type="molecule type" value="Genomic_DNA"/>
</dbReference>
<dbReference type="InterPro" id="IPR013221">
    <property type="entry name" value="Mur_ligase_cen"/>
</dbReference>
<dbReference type="GO" id="GO:0051301">
    <property type="term" value="P:cell division"/>
    <property type="evidence" value="ECO:0007669"/>
    <property type="project" value="UniProtKB-KW"/>
</dbReference>
<feature type="domain" description="Mur ligase central" evidence="14">
    <location>
        <begin position="117"/>
        <end position="311"/>
    </location>
</feature>
<dbReference type="InterPro" id="IPR036565">
    <property type="entry name" value="Mur-like_cat_sf"/>
</dbReference>
<evidence type="ECO:0000256" key="11">
    <source>
        <dbReference type="RuleBase" id="RU004136"/>
    </source>
</evidence>
<keyword evidence="18" id="KW-1185">Reference proteome</keyword>
<keyword evidence="2 10" id="KW-0436">Ligase</keyword>
<dbReference type="OrthoDB" id="9801978at2"/>
<evidence type="ECO:0000256" key="6">
    <source>
        <dbReference type="ARBA" id="ARBA00022960"/>
    </source>
</evidence>
<dbReference type="AlphaFoldDB" id="A0A410X159"/>
<evidence type="ECO:0000256" key="10">
    <source>
        <dbReference type="HAMAP-Rule" id="MF_02019"/>
    </source>
</evidence>
<reference evidence="15 18" key="2">
    <citation type="submission" date="2022-05" db="EMBL/GenBank/DDBJ databases">
        <title>Genome Sequencing of Bee-Associated Microbes.</title>
        <authorList>
            <person name="Dunlap C."/>
        </authorList>
    </citation>
    <scope>NUCLEOTIDE SEQUENCE [LARGE SCALE GENOMIC DNA]</scope>
    <source>
        <strain evidence="15 18">NRRL B-23120</strain>
    </source>
</reference>
<name>A0A410X159_9BACL</name>
<keyword evidence="9 10" id="KW-0961">Cell wall biogenesis/degradation</keyword>
<dbReference type="PANTHER" id="PTHR43024:SF1">
    <property type="entry name" value="UDP-N-ACETYLMURAMOYL-TRIPEPTIDE--D-ALANYL-D-ALANINE LIGASE"/>
    <property type="match status" value="1"/>
</dbReference>
<evidence type="ECO:0000256" key="2">
    <source>
        <dbReference type="ARBA" id="ARBA00022598"/>
    </source>
</evidence>
<keyword evidence="6 10" id="KW-0133">Cell shape</keyword>
<evidence type="ECO:0000256" key="4">
    <source>
        <dbReference type="ARBA" id="ARBA00022741"/>
    </source>
</evidence>
<dbReference type="GO" id="GO:0009252">
    <property type="term" value="P:peptidoglycan biosynthetic process"/>
    <property type="evidence" value="ECO:0007669"/>
    <property type="project" value="UniProtKB-UniRule"/>
</dbReference>
<evidence type="ECO:0000256" key="7">
    <source>
        <dbReference type="ARBA" id="ARBA00022984"/>
    </source>
</evidence>
<comment type="function">
    <text evidence="10 11">Involved in cell wall formation. Catalyzes the final step in the synthesis of UDP-N-acetylmuramoyl-pentapeptide, the precursor of murein.</text>
</comment>
<dbReference type="SUPFAM" id="SSF53244">
    <property type="entry name" value="MurD-like peptide ligases, peptide-binding domain"/>
    <property type="match status" value="1"/>
</dbReference>
<dbReference type="InterPro" id="IPR005863">
    <property type="entry name" value="UDP-N-AcMur_synth"/>
</dbReference>
<evidence type="ECO:0000313" key="18">
    <source>
        <dbReference type="Proteomes" id="UP001527202"/>
    </source>
</evidence>
<gene>
    <name evidence="10" type="primary">murF</name>
    <name evidence="15" type="ORF">M5X16_19590</name>
    <name evidence="16" type="ORF">PC41400_22825</name>
</gene>
<dbReference type="KEGG" id="pchi:PC41400_22825"/>
<dbReference type="HAMAP" id="MF_02019">
    <property type="entry name" value="MurF"/>
    <property type="match status" value="1"/>
</dbReference>
<dbReference type="UniPathway" id="UPA00219"/>
<dbReference type="NCBIfam" id="TIGR01143">
    <property type="entry name" value="murF"/>
    <property type="match status" value="1"/>
</dbReference>
<dbReference type="GO" id="GO:0047480">
    <property type="term" value="F:UDP-N-acetylmuramoyl-tripeptide-D-alanyl-D-alanine ligase activity"/>
    <property type="evidence" value="ECO:0007669"/>
    <property type="project" value="UniProtKB-UniRule"/>
</dbReference>
<keyword evidence="4 10" id="KW-0547">Nucleotide-binding</keyword>
<evidence type="ECO:0000313" key="15">
    <source>
        <dbReference type="EMBL" id="MCY9597973.1"/>
    </source>
</evidence>
<evidence type="ECO:0000313" key="16">
    <source>
        <dbReference type="EMBL" id="QAV20348.1"/>
    </source>
</evidence>
<dbReference type="InterPro" id="IPR004101">
    <property type="entry name" value="Mur_ligase_C"/>
</dbReference>
<evidence type="ECO:0000256" key="3">
    <source>
        <dbReference type="ARBA" id="ARBA00022618"/>
    </source>
</evidence>
<reference evidence="16 17" key="1">
    <citation type="submission" date="2018-01" db="EMBL/GenBank/DDBJ databases">
        <title>The whole genome sequencing and assembly of Paenibacillus chitinolyticus KCCM 41400 strain.</title>
        <authorList>
            <person name="Kim J.-Y."/>
            <person name="Park M.-K."/>
            <person name="Lee Y.-J."/>
            <person name="Yi H."/>
            <person name="Bahn Y.-S."/>
            <person name="Kim J.F."/>
            <person name="Lee D.-W."/>
        </authorList>
    </citation>
    <scope>NUCLEOTIDE SEQUENCE [LARGE SCALE GENOMIC DNA]</scope>
    <source>
        <strain evidence="16 17">KCCM 41400</strain>
    </source>
</reference>
<keyword evidence="1 10" id="KW-0963">Cytoplasm</keyword>
<evidence type="ECO:0000256" key="1">
    <source>
        <dbReference type="ARBA" id="ARBA00022490"/>
    </source>
</evidence>
<feature type="domain" description="Mur ligase C-terminal" evidence="13">
    <location>
        <begin position="335"/>
        <end position="460"/>
    </location>
</feature>
<dbReference type="InterPro" id="IPR036615">
    <property type="entry name" value="Mur_ligase_C_dom_sf"/>
</dbReference>
<evidence type="ECO:0000256" key="9">
    <source>
        <dbReference type="ARBA" id="ARBA00023316"/>
    </source>
</evidence>
<comment type="subcellular location">
    <subcellularLocation>
        <location evidence="10 11">Cytoplasm</location>
    </subcellularLocation>
</comment>
<accession>A0A410X159</accession>
<feature type="binding site" evidence="10">
    <location>
        <begin position="119"/>
        <end position="125"/>
    </location>
    <ligand>
        <name>ATP</name>
        <dbReference type="ChEBI" id="CHEBI:30616"/>
    </ligand>
</feature>
<dbReference type="RefSeq" id="WP_042232454.1">
    <property type="nucleotide sequence ID" value="NZ_CP026520.1"/>
</dbReference>
<dbReference type="InterPro" id="IPR035911">
    <property type="entry name" value="MurE/MurF_N"/>
</dbReference>
<dbReference type="EMBL" id="CP026520">
    <property type="protein sequence ID" value="QAV20348.1"/>
    <property type="molecule type" value="Genomic_DNA"/>
</dbReference>
<dbReference type="GO" id="GO:0005524">
    <property type="term" value="F:ATP binding"/>
    <property type="evidence" value="ECO:0007669"/>
    <property type="project" value="UniProtKB-UniRule"/>
</dbReference>
<sequence length="474" mass="50763">MKKLPLSTIAELAGAKLLIPPGADNGAGGIVIDAVSTDTRTIAPGSLFVPLVGERFDGHEFAPDAAAKGASAALWLESRQEGRPEGLPLLLVDDTLTALQKLAHAYRKTLNVKVVGITGSNGKTTTKDMMGAVLGTVYNVHRTKGNLNNHIGLPLTLLQLDDTTEVAVVEMGMSGRGEIELLSEIAEPDIAVITMIGDAHLLQLGSREEIARAKTEILSGLKDGGTYVFHGDEPLLPLVLPEMKQPARMSQIRFGRGHTNDLYPTLIQMDGEGTHFSINPRDTESDKDAQKYYIPLLGEHNVDNALAAIAVGTALGVPDADIRRGLAGMQMTGMRIEKRLTPGGVTVLNDAYNASPSSMKASIRLVEQLEGYPRKYVVLADMLELGEDEIRYHREIGSLLSPDALAGVYAYGSLGRHIAEAAGESFGPERVRWFEDKAELTAALHAALKSGDLVLIKGSRGMKLEEVAEALLAK</sequence>
<dbReference type="GO" id="GO:0005737">
    <property type="term" value="C:cytoplasm"/>
    <property type="evidence" value="ECO:0007669"/>
    <property type="project" value="UniProtKB-SubCell"/>
</dbReference>
<dbReference type="Gene3D" id="3.40.1390.10">
    <property type="entry name" value="MurE/MurF, N-terminal domain"/>
    <property type="match status" value="1"/>
</dbReference>
<feature type="domain" description="Mur ligase N-terminal catalytic" evidence="12">
    <location>
        <begin position="32"/>
        <end position="107"/>
    </location>
</feature>
<dbReference type="Proteomes" id="UP000288943">
    <property type="component" value="Chromosome"/>
</dbReference>
<dbReference type="InterPro" id="IPR000713">
    <property type="entry name" value="Mur_ligase_N"/>
</dbReference>
<comment type="catalytic activity">
    <reaction evidence="10 11">
        <text>D-alanyl-D-alanine + UDP-N-acetyl-alpha-D-muramoyl-L-alanyl-gamma-D-glutamyl-meso-2,6-diaminopimelate + ATP = UDP-N-acetyl-alpha-D-muramoyl-L-alanyl-gamma-D-glutamyl-meso-2,6-diaminopimeloyl-D-alanyl-D-alanine + ADP + phosphate + H(+)</text>
        <dbReference type="Rhea" id="RHEA:28374"/>
        <dbReference type="ChEBI" id="CHEBI:15378"/>
        <dbReference type="ChEBI" id="CHEBI:30616"/>
        <dbReference type="ChEBI" id="CHEBI:43474"/>
        <dbReference type="ChEBI" id="CHEBI:57822"/>
        <dbReference type="ChEBI" id="CHEBI:61386"/>
        <dbReference type="ChEBI" id="CHEBI:83905"/>
        <dbReference type="ChEBI" id="CHEBI:456216"/>
        <dbReference type="EC" id="6.3.2.10"/>
    </reaction>
</comment>
<organism evidence="16 17">
    <name type="scientific">Paenibacillus chitinolyticus</name>
    <dbReference type="NCBI Taxonomy" id="79263"/>
    <lineage>
        <taxon>Bacteria</taxon>
        <taxon>Bacillati</taxon>
        <taxon>Bacillota</taxon>
        <taxon>Bacilli</taxon>
        <taxon>Bacillales</taxon>
        <taxon>Paenibacillaceae</taxon>
        <taxon>Paenibacillus</taxon>
    </lineage>
</organism>
<dbReference type="GeneID" id="95377630"/>
<dbReference type="Proteomes" id="UP001527202">
    <property type="component" value="Unassembled WGS sequence"/>
</dbReference>
<dbReference type="Pfam" id="PF01225">
    <property type="entry name" value="Mur_ligase"/>
    <property type="match status" value="1"/>
</dbReference>
<dbReference type="GO" id="GO:0071555">
    <property type="term" value="P:cell wall organization"/>
    <property type="evidence" value="ECO:0007669"/>
    <property type="project" value="UniProtKB-KW"/>
</dbReference>
<dbReference type="Gene3D" id="3.90.190.20">
    <property type="entry name" value="Mur ligase, C-terminal domain"/>
    <property type="match status" value="1"/>
</dbReference>
<evidence type="ECO:0000259" key="14">
    <source>
        <dbReference type="Pfam" id="PF08245"/>
    </source>
</evidence>
<evidence type="ECO:0000259" key="12">
    <source>
        <dbReference type="Pfam" id="PF01225"/>
    </source>
</evidence>
<keyword evidence="8 10" id="KW-0131">Cell cycle</keyword>
<dbReference type="SUPFAM" id="SSF63418">
    <property type="entry name" value="MurE/MurF N-terminal domain"/>
    <property type="match status" value="1"/>
</dbReference>
<evidence type="ECO:0000259" key="13">
    <source>
        <dbReference type="Pfam" id="PF02875"/>
    </source>
</evidence>
<dbReference type="PANTHER" id="PTHR43024">
    <property type="entry name" value="UDP-N-ACETYLMURAMOYL-TRIPEPTIDE--D-ALANYL-D-ALANINE LIGASE"/>
    <property type="match status" value="1"/>
</dbReference>
<protein>
    <recommendedName>
        <fullName evidence="10 11">UDP-N-acetylmuramoyl-tripeptide--D-alanyl-D-alanine ligase</fullName>
        <ecNumber evidence="10 11">6.3.2.10</ecNumber>
    </recommendedName>
    <alternativeName>
        <fullName evidence="10">D-alanyl-D-alanine-adding enzyme</fullName>
    </alternativeName>
</protein>
<keyword evidence="7 10" id="KW-0573">Peptidoglycan synthesis</keyword>
<comment type="similarity">
    <text evidence="10">Belongs to the MurCDEF family. MurF subfamily.</text>
</comment>
<dbReference type="SUPFAM" id="SSF53623">
    <property type="entry name" value="MurD-like peptide ligases, catalytic domain"/>
    <property type="match status" value="1"/>
</dbReference>
<comment type="pathway">
    <text evidence="10 11">Cell wall biogenesis; peptidoglycan biosynthesis.</text>
</comment>
<proteinExistence type="inferred from homology"/>
<keyword evidence="3 10" id="KW-0132">Cell division</keyword>
<dbReference type="InterPro" id="IPR051046">
    <property type="entry name" value="MurCDEF_CellWall_CoF430Synth"/>
</dbReference>
<keyword evidence="5 10" id="KW-0067">ATP-binding</keyword>
<dbReference type="Pfam" id="PF08245">
    <property type="entry name" value="Mur_ligase_M"/>
    <property type="match status" value="1"/>
</dbReference>
<dbReference type="GO" id="GO:0008360">
    <property type="term" value="P:regulation of cell shape"/>
    <property type="evidence" value="ECO:0007669"/>
    <property type="project" value="UniProtKB-KW"/>
</dbReference>